<dbReference type="FunFam" id="1.10.275.10:FF:000001">
    <property type="entry name" value="Fumarate hydratase, mitochondrial"/>
    <property type="match status" value="1"/>
</dbReference>
<name>A0A109UHA6_9FIRM</name>
<dbReference type="PRINTS" id="PR00149">
    <property type="entry name" value="FUMRATELYASE"/>
</dbReference>
<dbReference type="EMBL" id="CP013213">
    <property type="protein sequence ID" value="AMC93947.1"/>
    <property type="molecule type" value="Genomic_DNA"/>
</dbReference>
<evidence type="ECO:0000313" key="7">
    <source>
        <dbReference type="Proteomes" id="UP000063781"/>
    </source>
</evidence>
<keyword evidence="7" id="KW-1185">Reference proteome</keyword>
<dbReference type="InterPro" id="IPR020557">
    <property type="entry name" value="Fumarate_lyase_CS"/>
</dbReference>
<dbReference type="EC" id="4.3.1.1" evidence="2"/>
<keyword evidence="3 6" id="KW-0456">Lyase</keyword>
<dbReference type="NCBIfam" id="NF008909">
    <property type="entry name" value="PRK12273.1"/>
    <property type="match status" value="1"/>
</dbReference>
<dbReference type="OrthoDB" id="9802809at2"/>
<dbReference type="FunFam" id="1.20.200.10:FF:000001">
    <property type="entry name" value="Fumarate hydratase, mitochondrial"/>
    <property type="match status" value="1"/>
</dbReference>
<proteinExistence type="predicted"/>
<evidence type="ECO:0000256" key="2">
    <source>
        <dbReference type="ARBA" id="ARBA00012992"/>
    </source>
</evidence>
<dbReference type="GO" id="GO:0005829">
    <property type="term" value="C:cytosol"/>
    <property type="evidence" value="ECO:0007669"/>
    <property type="project" value="TreeGrafter"/>
</dbReference>
<evidence type="ECO:0000256" key="1">
    <source>
        <dbReference type="ARBA" id="ARBA00001494"/>
    </source>
</evidence>
<dbReference type="InterPro" id="IPR024083">
    <property type="entry name" value="Fumarase/histidase_N"/>
</dbReference>
<dbReference type="GO" id="GO:0008797">
    <property type="term" value="F:aspartate ammonia-lyase activity"/>
    <property type="evidence" value="ECO:0007669"/>
    <property type="project" value="UniProtKB-EC"/>
</dbReference>
<dbReference type="Gene3D" id="1.10.275.10">
    <property type="entry name" value="Fumarase/aspartase (N-terminal domain)"/>
    <property type="match status" value="1"/>
</dbReference>
<dbReference type="SUPFAM" id="SSF48557">
    <property type="entry name" value="L-aspartase-like"/>
    <property type="match status" value="1"/>
</dbReference>
<dbReference type="InterPro" id="IPR051546">
    <property type="entry name" value="Aspartate_Ammonia-Lyase"/>
</dbReference>
<dbReference type="Pfam" id="PF10415">
    <property type="entry name" value="FumaraseC_C"/>
    <property type="match status" value="1"/>
</dbReference>
<evidence type="ECO:0000313" key="6">
    <source>
        <dbReference type="EMBL" id="AMC93947.1"/>
    </source>
</evidence>
<dbReference type="Gene3D" id="1.10.40.30">
    <property type="entry name" value="Fumarase/aspartase (C-terminal domain)"/>
    <property type="match status" value="1"/>
</dbReference>
<dbReference type="PANTHER" id="PTHR42696:SF2">
    <property type="entry name" value="ASPARTATE AMMONIA-LYASE"/>
    <property type="match status" value="1"/>
</dbReference>
<dbReference type="CDD" id="cd01357">
    <property type="entry name" value="Aspartase"/>
    <property type="match status" value="1"/>
</dbReference>
<dbReference type="KEGG" id="erl:AOC36_08090"/>
<dbReference type="AlphaFoldDB" id="A0A109UHA6"/>
<feature type="domain" description="Fumarase C C-terminal" evidence="5">
    <location>
        <begin position="410"/>
        <end position="461"/>
    </location>
</feature>
<dbReference type="InterPro" id="IPR000362">
    <property type="entry name" value="Fumarate_lyase_fam"/>
</dbReference>
<dbReference type="Gene3D" id="1.20.200.10">
    <property type="entry name" value="Fumarase/aspartase (Central domain)"/>
    <property type="match status" value="1"/>
</dbReference>
<dbReference type="InterPro" id="IPR018951">
    <property type="entry name" value="Fumarase_C_C"/>
</dbReference>
<dbReference type="RefSeq" id="WP_067633204.1">
    <property type="nucleotide sequence ID" value="NZ_CP013213.1"/>
</dbReference>
<dbReference type="STRING" id="1514105.AOC36_08090"/>
<dbReference type="Proteomes" id="UP000063781">
    <property type="component" value="Chromosome"/>
</dbReference>
<dbReference type="PRINTS" id="PR00145">
    <property type="entry name" value="ARGSUCLYASE"/>
</dbReference>
<organism evidence="6 7">
    <name type="scientific">Erysipelothrix larvae</name>
    <dbReference type="NCBI Taxonomy" id="1514105"/>
    <lineage>
        <taxon>Bacteria</taxon>
        <taxon>Bacillati</taxon>
        <taxon>Bacillota</taxon>
        <taxon>Erysipelotrichia</taxon>
        <taxon>Erysipelotrichales</taxon>
        <taxon>Erysipelotrichaceae</taxon>
        <taxon>Erysipelothrix</taxon>
    </lineage>
</organism>
<evidence type="ECO:0000256" key="3">
    <source>
        <dbReference type="ARBA" id="ARBA00023239"/>
    </source>
</evidence>
<dbReference type="GO" id="GO:0006531">
    <property type="term" value="P:aspartate metabolic process"/>
    <property type="evidence" value="ECO:0007669"/>
    <property type="project" value="TreeGrafter"/>
</dbReference>
<dbReference type="Pfam" id="PF00206">
    <property type="entry name" value="Lyase_1"/>
    <property type="match status" value="1"/>
</dbReference>
<evidence type="ECO:0000259" key="4">
    <source>
        <dbReference type="Pfam" id="PF00206"/>
    </source>
</evidence>
<gene>
    <name evidence="6" type="primary">aspA</name>
    <name evidence="6" type="ORF">AOC36_08090</name>
</gene>
<dbReference type="InterPro" id="IPR022761">
    <property type="entry name" value="Fumarate_lyase_N"/>
</dbReference>
<dbReference type="PANTHER" id="PTHR42696">
    <property type="entry name" value="ASPARTATE AMMONIA-LYASE"/>
    <property type="match status" value="1"/>
</dbReference>
<accession>A0A109UHA6</accession>
<dbReference type="FunFam" id="1.10.40.30:FF:000002">
    <property type="entry name" value="Fumarate hydratase class II"/>
    <property type="match status" value="1"/>
</dbReference>
<dbReference type="PROSITE" id="PS00163">
    <property type="entry name" value="FUMARATE_LYASES"/>
    <property type="match status" value="1"/>
</dbReference>
<evidence type="ECO:0000259" key="5">
    <source>
        <dbReference type="Pfam" id="PF10415"/>
    </source>
</evidence>
<sequence length="464" mass="51403">MHDQTIRIEKDSLGEVQVPIDALYGAQTVRAMENFRITGRRVNDMMYLSLAKVKKACALANYQVTDLSKDRCDAIMQACDEIIEGKHKEAFITDAIQGGAGTSMNMNVNEVIANRAAQILNKPIGVYDYIHPNDHVNRAQSTNDIIPTAGKLTAINLGVLLLQEMDLLSQAFEVKAKEYGDVIKVGRTHLQDAVLITMGQVFHSYVSVIQRDMKRLQNALTELQVINLGATAVGTGINSIRGYREFAVTNLSKFSGRPFVSADDLVDATKHVDSFAYVHGSLNTFAIGLSRVCNDIRMMASGPKVGFNEINLPDRQPGSSIMPGKVNPVIPEVVNQVCFQVIGNNQTIMMATESGQMELNVFGPVLFYNLFESFEILKEACRTLRVHAIDNLTVNKERVHDYVEHSLAMATALVKYLGYSKVSEITKQALKENKSLRTVVVEHGLMTHEELDKALRPESMITPQ</sequence>
<comment type="catalytic activity">
    <reaction evidence="1">
        <text>L-aspartate = fumarate + NH4(+)</text>
        <dbReference type="Rhea" id="RHEA:16601"/>
        <dbReference type="ChEBI" id="CHEBI:28938"/>
        <dbReference type="ChEBI" id="CHEBI:29806"/>
        <dbReference type="ChEBI" id="CHEBI:29991"/>
        <dbReference type="EC" id="4.3.1.1"/>
    </reaction>
</comment>
<dbReference type="InterPro" id="IPR008948">
    <property type="entry name" value="L-Aspartase-like"/>
</dbReference>
<feature type="domain" description="Fumarate lyase N-terminal" evidence="4">
    <location>
        <begin position="14"/>
        <end position="343"/>
    </location>
</feature>
<dbReference type="GO" id="GO:0006099">
    <property type="term" value="P:tricarboxylic acid cycle"/>
    <property type="evidence" value="ECO:0007669"/>
    <property type="project" value="InterPro"/>
</dbReference>
<reference evidence="6 7" key="1">
    <citation type="submission" date="2015-10" db="EMBL/GenBank/DDBJ databases">
        <title>Erysipelothrix larvae sp. LV19 isolated from the larval gut of the rhinoceros beetle, Trypoxylus dichotomus.</title>
        <authorList>
            <person name="Lim S."/>
            <person name="Kim B.-C."/>
        </authorList>
    </citation>
    <scope>NUCLEOTIDE SEQUENCE [LARGE SCALE GENOMIC DNA]</scope>
    <source>
        <strain evidence="6 7">LV19</strain>
    </source>
</reference>
<protein>
    <recommendedName>
        <fullName evidence="2">aspartate ammonia-lyase</fullName>
        <ecNumber evidence="2">4.3.1.1</ecNumber>
    </recommendedName>
</protein>